<dbReference type="Proteomes" id="UP000575083">
    <property type="component" value="Unassembled WGS sequence"/>
</dbReference>
<sequence>MMMMKPALFQALRARPLLAATAAVLALSAQAYAQSTTKPAAPANPSTPGGAAASASTPAQQAESFANIFATTCAKYASNLGALRTKLAPLPTMPADKANYFLQGQPGKVWPVPDPHGSFVVAIPDGQNLCAVYARRVGVPQTLAWFKKMATEAPVPMVARQVQDSKSASPQNGTAHTIAYEWAAPDSTKRVLYSLTTSASPTADLQGLASVTYAP</sequence>
<keyword evidence="1" id="KW-0732">Signal</keyword>
<dbReference type="AlphaFoldDB" id="A0A7X0UD30"/>
<dbReference type="NCBIfam" id="NF047650">
    <property type="entry name" value="lipo_NMCC_0638"/>
    <property type="match status" value="1"/>
</dbReference>
<accession>A0A7X0UD30</accession>
<keyword evidence="3" id="KW-1185">Reference proteome</keyword>
<gene>
    <name evidence="2" type="ORF">HNP48_006467</name>
</gene>
<dbReference type="EMBL" id="JACHLK010000022">
    <property type="protein sequence ID" value="MBB6563743.1"/>
    <property type="molecule type" value="Genomic_DNA"/>
</dbReference>
<evidence type="ECO:0000313" key="2">
    <source>
        <dbReference type="EMBL" id="MBB6563743.1"/>
    </source>
</evidence>
<comment type="caution">
    <text evidence="2">The sequence shown here is derived from an EMBL/GenBank/DDBJ whole genome shotgun (WGS) entry which is preliminary data.</text>
</comment>
<evidence type="ECO:0008006" key="4">
    <source>
        <dbReference type="Google" id="ProtNLM"/>
    </source>
</evidence>
<organism evidence="2 3">
    <name type="scientific">Acidovorax soli</name>
    <dbReference type="NCBI Taxonomy" id="592050"/>
    <lineage>
        <taxon>Bacteria</taxon>
        <taxon>Pseudomonadati</taxon>
        <taxon>Pseudomonadota</taxon>
        <taxon>Betaproteobacteria</taxon>
        <taxon>Burkholderiales</taxon>
        <taxon>Comamonadaceae</taxon>
        <taxon>Acidovorax</taxon>
    </lineage>
</organism>
<reference evidence="2 3" key="1">
    <citation type="submission" date="2020-08" db="EMBL/GenBank/DDBJ databases">
        <title>Functional genomics of gut bacteria from endangered species of beetles.</title>
        <authorList>
            <person name="Carlos-Shanley C."/>
        </authorList>
    </citation>
    <scope>NUCLEOTIDE SEQUENCE [LARGE SCALE GENOMIC DNA]</scope>
    <source>
        <strain evidence="2 3">S00198</strain>
    </source>
</reference>
<evidence type="ECO:0000313" key="3">
    <source>
        <dbReference type="Proteomes" id="UP000575083"/>
    </source>
</evidence>
<feature type="chain" id="PRO_5030753140" description="Lipoprotein" evidence="1">
    <location>
        <begin position="34"/>
        <end position="215"/>
    </location>
</feature>
<protein>
    <recommendedName>
        <fullName evidence="4">Lipoprotein</fullName>
    </recommendedName>
</protein>
<feature type="signal peptide" evidence="1">
    <location>
        <begin position="1"/>
        <end position="33"/>
    </location>
</feature>
<proteinExistence type="predicted"/>
<evidence type="ECO:0000256" key="1">
    <source>
        <dbReference type="SAM" id="SignalP"/>
    </source>
</evidence>
<name>A0A7X0UD30_9BURK</name>